<evidence type="ECO:0000313" key="2">
    <source>
        <dbReference type="EMBL" id="QOQ88023.1"/>
    </source>
</evidence>
<feature type="transmembrane region" description="Helical" evidence="1">
    <location>
        <begin position="196"/>
        <end position="218"/>
    </location>
</feature>
<dbReference type="OrthoDB" id="1420765at2"/>
<sequence length="227" mass="24844">MLDQGVTYNTTMALVVGIIMIFSVMFGKELAFNKQKNFLGWGFAFVMLGLFLAISGFSMMLTWPLKEVPGAFCCTVDNITFGEPSAFYGTLTFIIGLAILISDRCKEDKNSHIISTLRPILYIGAIGGFGLILFGIAGLHFGMWRPPTIEPIARLLAGNLLEPLFVAFLYAGTGVGAILAPFALRNSCVAKFAGVFIWCLGILWIMLAFTVFYSHVGFFPQPDGSYM</sequence>
<organism evidence="2 3">
    <name type="scientific">Campylobacter corcagiensis</name>
    <dbReference type="NCBI Taxonomy" id="1448857"/>
    <lineage>
        <taxon>Bacteria</taxon>
        <taxon>Pseudomonadati</taxon>
        <taxon>Campylobacterota</taxon>
        <taxon>Epsilonproteobacteria</taxon>
        <taxon>Campylobacterales</taxon>
        <taxon>Campylobacteraceae</taxon>
        <taxon>Campylobacter</taxon>
    </lineage>
</organism>
<keyword evidence="1" id="KW-0812">Transmembrane</keyword>
<reference evidence="2 3" key="1">
    <citation type="submission" date="2020-10" db="EMBL/GenBank/DDBJ databases">
        <title>Campylobacter and Helicobacter PacBio genomes.</title>
        <authorList>
            <person name="Lane C."/>
        </authorList>
    </citation>
    <scope>NUCLEOTIDE SEQUENCE [LARGE SCALE GENOMIC DNA]</scope>
    <source>
        <strain evidence="2 3">2016D-0077</strain>
    </source>
</reference>
<evidence type="ECO:0000313" key="3">
    <source>
        <dbReference type="Proteomes" id="UP000594749"/>
    </source>
</evidence>
<dbReference type="Pfam" id="PF06168">
    <property type="entry name" value="DUF981"/>
    <property type="match status" value="1"/>
</dbReference>
<protein>
    <submittedName>
        <fullName evidence="2">DUF981 family protein</fullName>
    </submittedName>
</protein>
<feature type="transmembrane region" description="Helical" evidence="1">
    <location>
        <begin position="38"/>
        <end position="65"/>
    </location>
</feature>
<dbReference type="AlphaFoldDB" id="A0A7M1LI28"/>
<feature type="transmembrane region" description="Helical" evidence="1">
    <location>
        <begin position="121"/>
        <end position="144"/>
    </location>
</feature>
<dbReference type="EMBL" id="CP063078">
    <property type="protein sequence ID" value="QOQ88023.1"/>
    <property type="molecule type" value="Genomic_DNA"/>
</dbReference>
<keyword evidence="1" id="KW-1133">Transmembrane helix</keyword>
<feature type="transmembrane region" description="Helical" evidence="1">
    <location>
        <begin position="164"/>
        <end position="184"/>
    </location>
</feature>
<dbReference type="RefSeq" id="WP_025801929.1">
    <property type="nucleotide sequence ID" value="NZ_CP053842.1"/>
</dbReference>
<feature type="transmembrane region" description="Helical" evidence="1">
    <location>
        <begin position="85"/>
        <end position="101"/>
    </location>
</feature>
<accession>A0A7M1LI28</accession>
<keyword evidence="3" id="KW-1185">Reference proteome</keyword>
<keyword evidence="1" id="KW-0472">Membrane</keyword>
<name>A0A7M1LI28_9BACT</name>
<dbReference type="InterPro" id="IPR009324">
    <property type="entry name" value="DUF981"/>
</dbReference>
<feature type="transmembrane region" description="Helical" evidence="1">
    <location>
        <begin position="6"/>
        <end position="26"/>
    </location>
</feature>
<dbReference type="Proteomes" id="UP000594749">
    <property type="component" value="Chromosome"/>
</dbReference>
<gene>
    <name evidence="2" type="ORF">IMC76_04325</name>
</gene>
<evidence type="ECO:0000256" key="1">
    <source>
        <dbReference type="SAM" id="Phobius"/>
    </source>
</evidence>
<proteinExistence type="predicted"/>